<dbReference type="RefSeq" id="WP_419194405.1">
    <property type="nucleotide sequence ID" value="NZ_SJPJ01000001.1"/>
</dbReference>
<name>A0A5C5Z3J2_9BACT</name>
<protein>
    <recommendedName>
        <fullName evidence="3">Alginate export domain-containing protein</fullName>
    </recommendedName>
</protein>
<proteinExistence type="predicted"/>
<reference evidence="1 2" key="1">
    <citation type="submission" date="2019-02" db="EMBL/GenBank/DDBJ databases">
        <title>Deep-cultivation of Planctomycetes and their phenomic and genomic characterization uncovers novel biology.</title>
        <authorList>
            <person name="Wiegand S."/>
            <person name="Jogler M."/>
            <person name="Boedeker C."/>
            <person name="Pinto D."/>
            <person name="Vollmers J."/>
            <person name="Rivas-Marin E."/>
            <person name="Kohn T."/>
            <person name="Peeters S.H."/>
            <person name="Heuer A."/>
            <person name="Rast P."/>
            <person name="Oberbeckmann S."/>
            <person name="Bunk B."/>
            <person name="Jeske O."/>
            <person name="Meyerdierks A."/>
            <person name="Storesund J.E."/>
            <person name="Kallscheuer N."/>
            <person name="Luecker S."/>
            <person name="Lage O.M."/>
            <person name="Pohl T."/>
            <person name="Merkel B.J."/>
            <person name="Hornburger P."/>
            <person name="Mueller R.-W."/>
            <person name="Bruemmer F."/>
            <person name="Labrenz M."/>
            <person name="Spormann A.M."/>
            <person name="Op Den Camp H."/>
            <person name="Overmann J."/>
            <person name="Amann R."/>
            <person name="Jetten M.S.M."/>
            <person name="Mascher T."/>
            <person name="Medema M.H."/>
            <person name="Devos D.P."/>
            <person name="Kaster A.-K."/>
            <person name="Ovreas L."/>
            <person name="Rohde M."/>
            <person name="Galperin M.Y."/>
            <person name="Jogler C."/>
        </authorList>
    </citation>
    <scope>NUCLEOTIDE SEQUENCE [LARGE SCALE GENOMIC DNA]</scope>
    <source>
        <strain evidence="1 2">CA13</strain>
    </source>
</reference>
<dbReference type="SUPFAM" id="SSF56935">
    <property type="entry name" value="Porins"/>
    <property type="match status" value="1"/>
</dbReference>
<evidence type="ECO:0000313" key="2">
    <source>
        <dbReference type="Proteomes" id="UP000315010"/>
    </source>
</evidence>
<dbReference type="AlphaFoldDB" id="A0A5C5Z3J2"/>
<sequence length="481" mass="52739">MKRLLRRGVTGLTATTLIFTGLLGARSVLGQGTPRLTLPTETEAEAAERDEWIDLLSAESIHTWNTQNAEQMQPGVQQASYTPVCAPKCKPEPDGLKVGKFRFVPYGTIWADAAFSTGRTVPGRFALWIASEEQQGESALEFDARRSRIGVDVFGPDIACFRSGAKIEVDFLGNFVTDNQPDVRLRHAYWEAKNDNARFLVGQTWDVVSPLLPNTVSFPVNWAAGNIGFRRTQARIERYFDLGSNTTWTLQGAVAQNIIQDLASGANAVGVTRETGNWPMVQGRSAITFGNIAAGGQTLAFGLSGHIGETGFDFSTGHVANPALGPEDDVRIETWSANIDAKIPLTERLSFQGEFFTGANLSNLLGGIGQGVCPCLRVPIDTTGGWGELSYVLTKKATAHMGYSIDDPDDNDSLLGRTKNQVIYTNIFYKVTDDLTTGFEVSSWRTDYHNRTDEPGYVYQPNAPTEPGKAVLFDWTLRYKF</sequence>
<keyword evidence="2" id="KW-1185">Reference proteome</keyword>
<evidence type="ECO:0008006" key="3">
    <source>
        <dbReference type="Google" id="ProtNLM"/>
    </source>
</evidence>
<dbReference type="Proteomes" id="UP000315010">
    <property type="component" value="Unassembled WGS sequence"/>
</dbReference>
<gene>
    <name evidence="1" type="ORF">CA13_33630</name>
</gene>
<dbReference type="EMBL" id="SJPJ01000001">
    <property type="protein sequence ID" value="TWT81908.1"/>
    <property type="molecule type" value="Genomic_DNA"/>
</dbReference>
<accession>A0A5C5Z3J2</accession>
<organism evidence="1 2">
    <name type="scientific">Novipirellula herctigrandis</name>
    <dbReference type="NCBI Taxonomy" id="2527986"/>
    <lineage>
        <taxon>Bacteria</taxon>
        <taxon>Pseudomonadati</taxon>
        <taxon>Planctomycetota</taxon>
        <taxon>Planctomycetia</taxon>
        <taxon>Pirellulales</taxon>
        <taxon>Pirellulaceae</taxon>
        <taxon>Novipirellula</taxon>
    </lineage>
</organism>
<evidence type="ECO:0000313" key="1">
    <source>
        <dbReference type="EMBL" id="TWT81908.1"/>
    </source>
</evidence>
<comment type="caution">
    <text evidence="1">The sequence shown here is derived from an EMBL/GenBank/DDBJ whole genome shotgun (WGS) entry which is preliminary data.</text>
</comment>